<dbReference type="Proteomes" id="UP000663879">
    <property type="component" value="Unassembled WGS sequence"/>
</dbReference>
<dbReference type="AlphaFoldDB" id="A0A813Z876"/>
<protein>
    <submittedName>
        <fullName evidence="1">Uncharacterized protein</fullName>
    </submittedName>
</protein>
<proteinExistence type="predicted"/>
<keyword evidence="2" id="KW-1185">Reference proteome</keyword>
<reference evidence="1" key="1">
    <citation type="submission" date="2021-02" db="EMBL/GenBank/DDBJ databases">
        <authorList>
            <person name="Nowell W R."/>
        </authorList>
    </citation>
    <scope>NUCLEOTIDE SEQUENCE</scope>
    <source>
        <strain evidence="1">Ploen Becks lab</strain>
    </source>
</reference>
<accession>A0A813Z876</accession>
<comment type="caution">
    <text evidence="1">The sequence shown here is derived from an EMBL/GenBank/DDBJ whole genome shotgun (WGS) entry which is preliminary data.</text>
</comment>
<name>A0A813Z876_9BILA</name>
<dbReference type="EMBL" id="CAJNOC010001839">
    <property type="protein sequence ID" value="CAF0894827.1"/>
    <property type="molecule type" value="Genomic_DNA"/>
</dbReference>
<organism evidence="1 2">
    <name type="scientific">Brachionus calyciflorus</name>
    <dbReference type="NCBI Taxonomy" id="104777"/>
    <lineage>
        <taxon>Eukaryota</taxon>
        <taxon>Metazoa</taxon>
        <taxon>Spiralia</taxon>
        <taxon>Gnathifera</taxon>
        <taxon>Rotifera</taxon>
        <taxon>Eurotatoria</taxon>
        <taxon>Monogononta</taxon>
        <taxon>Pseudotrocha</taxon>
        <taxon>Ploima</taxon>
        <taxon>Brachionidae</taxon>
        <taxon>Brachionus</taxon>
    </lineage>
</organism>
<gene>
    <name evidence="1" type="ORF">OXX778_LOCUS11098</name>
</gene>
<evidence type="ECO:0000313" key="1">
    <source>
        <dbReference type="EMBL" id="CAF0894827.1"/>
    </source>
</evidence>
<evidence type="ECO:0000313" key="2">
    <source>
        <dbReference type="Proteomes" id="UP000663879"/>
    </source>
</evidence>
<sequence length="208" mass="23632">MSKQLTKLIVKAKAKFLNFFSLNNCVETNTTQDESTYLSVTQVDYMVPNKNKVMKRYEATVDLLQNSHEITTNSNDNSAVNISQLPMLFESILPSLLFKNELNINIMRNGFDATTSDYESLQSNLSNILNVLIENEQDQCEELSQMEHDSHGLNSNVLQTTNSFFCCESENDSNENCEPYSAKARQCDNISKTISYYRDISLEGNTSK</sequence>